<reference evidence="1" key="1">
    <citation type="submission" date="2014-09" db="EMBL/GenBank/DDBJ databases">
        <authorList>
            <person name="Magalhaes I.L.F."/>
            <person name="Oliveira U."/>
            <person name="Santos F.R."/>
            <person name="Vidigal T.H.D.A."/>
            <person name="Brescovit A.D."/>
            <person name="Santos A.J."/>
        </authorList>
    </citation>
    <scope>NUCLEOTIDE SEQUENCE</scope>
    <source>
        <tissue evidence="1">Shoot tissue taken approximately 20 cm above the soil surface</tissue>
    </source>
</reference>
<name>A0A0A9HV46_ARUDO</name>
<dbReference type="AlphaFoldDB" id="A0A0A9HV46"/>
<protein>
    <submittedName>
        <fullName evidence="1">Uncharacterized protein</fullName>
    </submittedName>
</protein>
<dbReference type="EMBL" id="GBRH01159155">
    <property type="protein sequence ID" value="JAE38741.1"/>
    <property type="molecule type" value="Transcribed_RNA"/>
</dbReference>
<reference evidence="1" key="2">
    <citation type="journal article" date="2015" name="Data Brief">
        <title>Shoot transcriptome of the giant reed, Arundo donax.</title>
        <authorList>
            <person name="Barrero R.A."/>
            <person name="Guerrero F.D."/>
            <person name="Moolhuijzen P."/>
            <person name="Goolsby J.A."/>
            <person name="Tidwell J."/>
            <person name="Bellgard S.E."/>
            <person name="Bellgard M.I."/>
        </authorList>
    </citation>
    <scope>NUCLEOTIDE SEQUENCE</scope>
    <source>
        <tissue evidence="1">Shoot tissue taken approximately 20 cm above the soil surface</tissue>
    </source>
</reference>
<proteinExistence type="predicted"/>
<sequence length="44" mass="4914">MSRGTGCLLFHGSSGCNSEIDPTSFMNKFCEHYCFNMFVSSSPR</sequence>
<dbReference type="PROSITE" id="PS51257">
    <property type="entry name" value="PROKAR_LIPOPROTEIN"/>
    <property type="match status" value="1"/>
</dbReference>
<accession>A0A0A9HV46</accession>
<evidence type="ECO:0000313" key="1">
    <source>
        <dbReference type="EMBL" id="JAE38741.1"/>
    </source>
</evidence>
<organism evidence="1">
    <name type="scientific">Arundo donax</name>
    <name type="common">Giant reed</name>
    <name type="synonym">Donax arundinaceus</name>
    <dbReference type="NCBI Taxonomy" id="35708"/>
    <lineage>
        <taxon>Eukaryota</taxon>
        <taxon>Viridiplantae</taxon>
        <taxon>Streptophyta</taxon>
        <taxon>Embryophyta</taxon>
        <taxon>Tracheophyta</taxon>
        <taxon>Spermatophyta</taxon>
        <taxon>Magnoliopsida</taxon>
        <taxon>Liliopsida</taxon>
        <taxon>Poales</taxon>
        <taxon>Poaceae</taxon>
        <taxon>PACMAD clade</taxon>
        <taxon>Arundinoideae</taxon>
        <taxon>Arundineae</taxon>
        <taxon>Arundo</taxon>
    </lineage>
</organism>